<keyword evidence="1" id="KW-0175">Coiled coil</keyword>
<feature type="coiled-coil region" evidence="1">
    <location>
        <begin position="103"/>
        <end position="191"/>
    </location>
</feature>
<accession>A0A820ILV7</accession>
<feature type="coiled-coil region" evidence="1">
    <location>
        <begin position="3"/>
        <end position="58"/>
    </location>
</feature>
<evidence type="ECO:0000313" key="3">
    <source>
        <dbReference type="Proteomes" id="UP000663868"/>
    </source>
</evidence>
<gene>
    <name evidence="2" type="ORF">KXQ929_LOCUS46246</name>
</gene>
<dbReference type="Proteomes" id="UP000663868">
    <property type="component" value="Unassembled WGS sequence"/>
</dbReference>
<proteinExistence type="predicted"/>
<evidence type="ECO:0000313" key="2">
    <source>
        <dbReference type="EMBL" id="CAF4313993.1"/>
    </source>
</evidence>
<evidence type="ECO:0000256" key="1">
    <source>
        <dbReference type="SAM" id="Coils"/>
    </source>
</evidence>
<dbReference type="AlphaFoldDB" id="A0A820ILV7"/>
<feature type="non-terminal residue" evidence="2">
    <location>
        <position position="1"/>
    </location>
</feature>
<name>A0A820ILV7_9BILA</name>
<feature type="non-terminal residue" evidence="2">
    <location>
        <position position="199"/>
    </location>
</feature>
<comment type="caution">
    <text evidence="2">The sequence shown here is derived from an EMBL/GenBank/DDBJ whole genome shotgun (WGS) entry which is preliminary data.</text>
</comment>
<organism evidence="2 3">
    <name type="scientific">Adineta steineri</name>
    <dbReference type="NCBI Taxonomy" id="433720"/>
    <lineage>
        <taxon>Eukaryota</taxon>
        <taxon>Metazoa</taxon>
        <taxon>Spiralia</taxon>
        <taxon>Gnathifera</taxon>
        <taxon>Rotifera</taxon>
        <taxon>Eurotatoria</taxon>
        <taxon>Bdelloidea</taxon>
        <taxon>Adinetida</taxon>
        <taxon>Adinetidae</taxon>
        <taxon>Adineta</taxon>
    </lineage>
</organism>
<protein>
    <submittedName>
        <fullName evidence="2">Uncharacterized protein</fullName>
    </submittedName>
</protein>
<dbReference type="EMBL" id="CAJOBB010015193">
    <property type="protein sequence ID" value="CAF4313993.1"/>
    <property type="molecule type" value="Genomic_DNA"/>
</dbReference>
<sequence length="199" mass="24267">NDITQYEELRVKLENNLQKLTKQRDTYKMDLKLTREILTNTENEYSQLKIHFDECEKQLQNTREHIKRNQLRSPLPTIQDTKHEYEEKILSLESEKCKFEQRLQEANQALDLADSHLQQEIEKIRLSLEQEYNRRYEHDQRQHQHELAQLRKELTNPTEKQHVVNTSNNIYQDTEDIKKMYRTEIDRLSHENIELSQHQ</sequence>
<reference evidence="2" key="1">
    <citation type="submission" date="2021-02" db="EMBL/GenBank/DDBJ databases">
        <authorList>
            <person name="Nowell W R."/>
        </authorList>
    </citation>
    <scope>NUCLEOTIDE SEQUENCE</scope>
</reference>